<evidence type="ECO:0000256" key="3">
    <source>
        <dbReference type="ARBA" id="ARBA00022553"/>
    </source>
</evidence>
<dbReference type="PANTHER" id="PTHR43065:SF16">
    <property type="entry name" value="SENSORY HISTIDINE KINASE_PHOSPHATASE NTRB"/>
    <property type="match status" value="1"/>
</dbReference>
<evidence type="ECO:0000256" key="4">
    <source>
        <dbReference type="ARBA" id="ARBA00022679"/>
    </source>
</evidence>
<evidence type="ECO:0000256" key="1">
    <source>
        <dbReference type="ARBA" id="ARBA00000085"/>
    </source>
</evidence>
<evidence type="ECO:0000256" key="8">
    <source>
        <dbReference type="ARBA" id="ARBA00023012"/>
    </source>
</evidence>
<dbReference type="Gene3D" id="3.30.565.10">
    <property type="entry name" value="Histidine kinase-like ATPase, C-terminal domain"/>
    <property type="match status" value="1"/>
</dbReference>
<dbReference type="InterPro" id="IPR005467">
    <property type="entry name" value="His_kinase_dom"/>
</dbReference>
<dbReference type="PROSITE" id="PS50109">
    <property type="entry name" value="HIS_KIN"/>
    <property type="match status" value="1"/>
</dbReference>
<reference evidence="10" key="1">
    <citation type="submission" date="2021-03" db="EMBL/GenBank/DDBJ databases">
        <title>Comamonas denitrificans.</title>
        <authorList>
            <person name="Finster K."/>
        </authorList>
    </citation>
    <scope>NUCLEOTIDE SEQUENCE</scope>
    <source>
        <strain evidence="10">MM2021_4</strain>
    </source>
</reference>
<evidence type="ECO:0000313" key="11">
    <source>
        <dbReference type="Proteomes" id="UP000664731"/>
    </source>
</evidence>
<feature type="domain" description="Histidine kinase" evidence="9">
    <location>
        <begin position="58"/>
        <end position="280"/>
    </location>
</feature>
<name>A0A939H1U2_9BURK</name>
<dbReference type="InterPro" id="IPR004358">
    <property type="entry name" value="Sig_transdc_His_kin-like_C"/>
</dbReference>
<dbReference type="Pfam" id="PF02518">
    <property type="entry name" value="HATPase_c"/>
    <property type="match status" value="1"/>
</dbReference>
<evidence type="ECO:0000259" key="9">
    <source>
        <dbReference type="PROSITE" id="PS50109"/>
    </source>
</evidence>
<dbReference type="CDD" id="cd00082">
    <property type="entry name" value="HisKA"/>
    <property type="match status" value="1"/>
</dbReference>
<feature type="non-terminal residue" evidence="10">
    <location>
        <position position="1"/>
    </location>
</feature>
<evidence type="ECO:0000256" key="7">
    <source>
        <dbReference type="ARBA" id="ARBA00022840"/>
    </source>
</evidence>
<dbReference type="EMBL" id="JAFNME010000040">
    <property type="protein sequence ID" value="MBO1250724.1"/>
    <property type="molecule type" value="Genomic_DNA"/>
</dbReference>
<dbReference type="SMART" id="SM00387">
    <property type="entry name" value="HATPase_c"/>
    <property type="match status" value="1"/>
</dbReference>
<dbReference type="AlphaFoldDB" id="A0A939H1U2"/>
<dbReference type="NCBIfam" id="NF008293">
    <property type="entry name" value="PRK11073.1"/>
    <property type="match status" value="1"/>
</dbReference>
<keyword evidence="8" id="KW-0902">Two-component regulatory system</keyword>
<protein>
    <recommendedName>
        <fullName evidence="2">histidine kinase</fullName>
        <ecNumber evidence="2">2.7.13.3</ecNumber>
    </recommendedName>
</protein>
<keyword evidence="6" id="KW-0418">Kinase</keyword>
<gene>
    <name evidence="10" type="ORF">J1777_12955</name>
</gene>
<sequence>SVQRVQLHQQLLAPPEQAGTPGGQQLLVELHPLDRLIHNNREDSLFTTNQATRALVRGMAHEIKNPLGGIRGAAQLLERQLDSAELREYTAVIIHEADRLRALADRMLGARQPPAFARVNIHQILERVRRILQAEAGDAVQLVRDYDPSLPEVWADPDQLIQVFLNIMGNAVQCLLEMPPSQAADRLPPRVLIRSRVLRRFTIGTRCHALLCQVEIEDNGPGISTELRETVFYPMVTGRSQGTGLGLPIAQAIMQQHGGLIECESQPGQTIFKVLVPFPPTNDGTAPGDSHAQP</sequence>
<dbReference type="GO" id="GO:0000155">
    <property type="term" value="F:phosphorelay sensor kinase activity"/>
    <property type="evidence" value="ECO:0007669"/>
    <property type="project" value="InterPro"/>
</dbReference>
<organism evidence="10 11">
    <name type="scientific">Comamonas denitrificans</name>
    <dbReference type="NCBI Taxonomy" id="117506"/>
    <lineage>
        <taxon>Bacteria</taxon>
        <taxon>Pseudomonadati</taxon>
        <taxon>Pseudomonadota</taxon>
        <taxon>Betaproteobacteria</taxon>
        <taxon>Burkholderiales</taxon>
        <taxon>Comamonadaceae</taxon>
        <taxon>Comamonas</taxon>
    </lineage>
</organism>
<dbReference type="RefSeq" id="WP_207576114.1">
    <property type="nucleotide sequence ID" value="NZ_JAFNME010000040.1"/>
</dbReference>
<comment type="catalytic activity">
    <reaction evidence="1">
        <text>ATP + protein L-histidine = ADP + protein N-phospho-L-histidine.</text>
        <dbReference type="EC" id="2.7.13.3"/>
    </reaction>
</comment>
<dbReference type="SUPFAM" id="SSF55874">
    <property type="entry name" value="ATPase domain of HSP90 chaperone/DNA topoisomerase II/histidine kinase"/>
    <property type="match status" value="1"/>
</dbReference>
<evidence type="ECO:0000256" key="2">
    <source>
        <dbReference type="ARBA" id="ARBA00012438"/>
    </source>
</evidence>
<dbReference type="Proteomes" id="UP000664731">
    <property type="component" value="Unassembled WGS sequence"/>
</dbReference>
<evidence type="ECO:0000256" key="5">
    <source>
        <dbReference type="ARBA" id="ARBA00022741"/>
    </source>
</evidence>
<dbReference type="InterPro" id="IPR036097">
    <property type="entry name" value="HisK_dim/P_sf"/>
</dbReference>
<keyword evidence="7" id="KW-0067">ATP-binding</keyword>
<keyword evidence="11" id="KW-1185">Reference proteome</keyword>
<dbReference type="EC" id="2.7.13.3" evidence="2"/>
<dbReference type="GO" id="GO:0005524">
    <property type="term" value="F:ATP binding"/>
    <property type="evidence" value="ECO:0007669"/>
    <property type="project" value="UniProtKB-KW"/>
</dbReference>
<dbReference type="SUPFAM" id="SSF47384">
    <property type="entry name" value="Homodimeric domain of signal transducing histidine kinase"/>
    <property type="match status" value="1"/>
</dbReference>
<dbReference type="PRINTS" id="PR00344">
    <property type="entry name" value="BCTRLSENSOR"/>
</dbReference>
<dbReference type="InterPro" id="IPR003661">
    <property type="entry name" value="HisK_dim/P_dom"/>
</dbReference>
<dbReference type="SMART" id="SM00388">
    <property type="entry name" value="HisKA"/>
    <property type="match status" value="1"/>
</dbReference>
<keyword evidence="3" id="KW-0597">Phosphoprotein</keyword>
<dbReference type="Gene3D" id="1.10.287.130">
    <property type="match status" value="1"/>
</dbReference>
<evidence type="ECO:0000256" key="6">
    <source>
        <dbReference type="ARBA" id="ARBA00022777"/>
    </source>
</evidence>
<comment type="caution">
    <text evidence="10">The sequence shown here is derived from an EMBL/GenBank/DDBJ whole genome shotgun (WGS) entry which is preliminary data.</text>
</comment>
<dbReference type="InterPro" id="IPR036890">
    <property type="entry name" value="HATPase_C_sf"/>
</dbReference>
<proteinExistence type="predicted"/>
<keyword evidence="5" id="KW-0547">Nucleotide-binding</keyword>
<evidence type="ECO:0000313" key="10">
    <source>
        <dbReference type="EMBL" id="MBO1250724.1"/>
    </source>
</evidence>
<dbReference type="InterPro" id="IPR003594">
    <property type="entry name" value="HATPase_dom"/>
</dbReference>
<dbReference type="PANTHER" id="PTHR43065">
    <property type="entry name" value="SENSOR HISTIDINE KINASE"/>
    <property type="match status" value="1"/>
</dbReference>
<keyword evidence="4" id="KW-0808">Transferase</keyword>
<dbReference type="Pfam" id="PF00512">
    <property type="entry name" value="HisKA"/>
    <property type="match status" value="1"/>
</dbReference>
<accession>A0A939H1U2</accession>